<dbReference type="PANTHER" id="PTHR24377">
    <property type="entry name" value="IP01015P-RELATED"/>
    <property type="match status" value="1"/>
</dbReference>
<evidence type="ECO:0000256" key="9">
    <source>
        <dbReference type="ARBA" id="ARBA00023125"/>
    </source>
</evidence>
<dbReference type="PROSITE" id="PS00028">
    <property type="entry name" value="ZINC_FINGER_C2H2_1"/>
    <property type="match status" value="12"/>
</dbReference>
<dbReference type="VEuPathDB" id="VectorBase:BGLB012476"/>
<feature type="region of interest" description="Disordered" evidence="13">
    <location>
        <begin position="978"/>
        <end position="1052"/>
    </location>
</feature>
<comment type="function">
    <text evidence="1">May be involved in transcriptional regulation.</text>
</comment>
<keyword evidence="10" id="KW-0804">Transcription</keyword>
<dbReference type="KEGG" id="bgt:106079820"/>
<feature type="compositionally biased region" description="Basic and acidic residues" evidence="13">
    <location>
        <begin position="133"/>
        <end position="145"/>
    </location>
</feature>
<dbReference type="FunFam" id="3.30.160.60:FF:001498">
    <property type="entry name" value="Zinc finger protein 404"/>
    <property type="match status" value="1"/>
</dbReference>
<feature type="compositionally biased region" description="Low complexity" evidence="13">
    <location>
        <begin position="1019"/>
        <end position="1030"/>
    </location>
</feature>
<name>A0A2C9K3F5_BIOGL</name>
<evidence type="ECO:0000256" key="8">
    <source>
        <dbReference type="ARBA" id="ARBA00023015"/>
    </source>
</evidence>
<feature type="compositionally biased region" description="Polar residues" evidence="13">
    <location>
        <begin position="306"/>
        <end position="323"/>
    </location>
</feature>
<evidence type="ECO:0000256" key="10">
    <source>
        <dbReference type="ARBA" id="ARBA00023163"/>
    </source>
</evidence>
<feature type="compositionally biased region" description="Low complexity" evidence="13">
    <location>
        <begin position="229"/>
        <end position="238"/>
    </location>
</feature>
<feature type="domain" description="C2H2-type" evidence="14">
    <location>
        <begin position="710"/>
        <end position="737"/>
    </location>
</feature>
<feature type="region of interest" description="Disordered" evidence="13">
    <location>
        <begin position="1189"/>
        <end position="1242"/>
    </location>
</feature>
<keyword evidence="6 12" id="KW-0863">Zinc-finger</keyword>
<dbReference type="FunFam" id="3.30.160.60:FF:000233">
    <property type="entry name" value="Putative zinc finger protein 362"/>
    <property type="match status" value="1"/>
</dbReference>
<dbReference type="FunFam" id="3.30.160.60:FF:000690">
    <property type="entry name" value="Zinc finger protein 354C"/>
    <property type="match status" value="1"/>
</dbReference>
<evidence type="ECO:0000256" key="4">
    <source>
        <dbReference type="ARBA" id="ARBA00022723"/>
    </source>
</evidence>
<feature type="compositionally biased region" description="Polar residues" evidence="13">
    <location>
        <begin position="283"/>
        <end position="295"/>
    </location>
</feature>
<dbReference type="Proteomes" id="UP000076420">
    <property type="component" value="Unassembled WGS sequence"/>
</dbReference>
<dbReference type="InterPro" id="IPR013087">
    <property type="entry name" value="Znf_C2H2_type"/>
</dbReference>
<evidence type="ECO:0000256" key="1">
    <source>
        <dbReference type="ARBA" id="ARBA00003767"/>
    </source>
</evidence>
<evidence type="ECO:0000256" key="6">
    <source>
        <dbReference type="ARBA" id="ARBA00022771"/>
    </source>
</evidence>
<keyword evidence="11" id="KW-0539">Nucleus</keyword>
<protein>
    <recommendedName>
        <fullName evidence="14">C2H2-type domain-containing protein</fullName>
    </recommendedName>
</protein>
<feature type="compositionally biased region" description="Gly residues" evidence="13">
    <location>
        <begin position="182"/>
        <end position="192"/>
    </location>
</feature>
<feature type="domain" description="C2H2-type" evidence="14">
    <location>
        <begin position="514"/>
        <end position="541"/>
    </location>
</feature>
<dbReference type="PROSITE" id="PS50157">
    <property type="entry name" value="ZINC_FINGER_C2H2_2"/>
    <property type="match status" value="12"/>
</dbReference>
<feature type="compositionally biased region" description="Polar residues" evidence="13">
    <location>
        <begin position="245"/>
        <end position="256"/>
    </location>
</feature>
<feature type="domain" description="C2H2-type" evidence="14">
    <location>
        <begin position="570"/>
        <end position="597"/>
    </location>
</feature>
<evidence type="ECO:0000256" key="2">
    <source>
        <dbReference type="ARBA" id="ARBA00004123"/>
    </source>
</evidence>
<dbReference type="FunFam" id="3.30.160.60:FF:000710">
    <property type="entry name" value="Zinc finger protein 768"/>
    <property type="match status" value="1"/>
</dbReference>
<feature type="compositionally biased region" description="Polar residues" evidence="13">
    <location>
        <begin position="104"/>
        <end position="131"/>
    </location>
</feature>
<feature type="compositionally biased region" description="Gly residues" evidence="13">
    <location>
        <begin position="149"/>
        <end position="164"/>
    </location>
</feature>
<feature type="domain" description="C2H2-type" evidence="14">
    <location>
        <begin position="598"/>
        <end position="625"/>
    </location>
</feature>
<feature type="compositionally biased region" description="Polar residues" evidence="13">
    <location>
        <begin position="334"/>
        <end position="349"/>
    </location>
</feature>
<evidence type="ECO:0000256" key="5">
    <source>
        <dbReference type="ARBA" id="ARBA00022737"/>
    </source>
</evidence>
<feature type="compositionally biased region" description="Polar residues" evidence="13">
    <location>
        <begin position="24"/>
        <end position="36"/>
    </location>
</feature>
<keyword evidence="5" id="KW-0677">Repeat</keyword>
<feature type="domain" description="C2H2-type" evidence="14">
    <location>
        <begin position="738"/>
        <end position="767"/>
    </location>
</feature>
<keyword evidence="9" id="KW-0238">DNA-binding</keyword>
<dbReference type="SUPFAM" id="SSF57667">
    <property type="entry name" value="beta-beta-alpha zinc fingers"/>
    <property type="match status" value="6"/>
</dbReference>
<comment type="subcellular location">
    <subcellularLocation>
        <location evidence="2">Nucleus</location>
    </subcellularLocation>
</comment>
<feature type="region of interest" description="Disordered" evidence="13">
    <location>
        <begin position="14"/>
        <end position="51"/>
    </location>
</feature>
<evidence type="ECO:0000256" key="7">
    <source>
        <dbReference type="ARBA" id="ARBA00022833"/>
    </source>
</evidence>
<evidence type="ECO:0000256" key="11">
    <source>
        <dbReference type="ARBA" id="ARBA00023242"/>
    </source>
</evidence>
<dbReference type="STRING" id="6526.A0A2C9K3F5"/>
<feature type="domain" description="C2H2-type" evidence="14">
    <location>
        <begin position="774"/>
        <end position="802"/>
    </location>
</feature>
<dbReference type="GO" id="GO:0003690">
    <property type="term" value="F:double-stranded DNA binding"/>
    <property type="evidence" value="ECO:0007669"/>
    <property type="project" value="UniProtKB-ARBA"/>
</dbReference>
<gene>
    <name evidence="15" type="primary">106079820</name>
</gene>
<feature type="domain" description="C2H2-type" evidence="14">
    <location>
        <begin position="542"/>
        <end position="569"/>
    </location>
</feature>
<dbReference type="FunFam" id="3.30.160.60:FF:000125">
    <property type="entry name" value="Putative zinc finger protein 143"/>
    <property type="match status" value="1"/>
</dbReference>
<dbReference type="OrthoDB" id="5305647at2759"/>
<dbReference type="Gene3D" id="3.30.160.60">
    <property type="entry name" value="Classic Zinc Finger"/>
    <property type="match status" value="11"/>
</dbReference>
<dbReference type="FunFam" id="3.30.160.60:FF:000226">
    <property type="entry name" value="Zinc finger protein 236 variant"/>
    <property type="match status" value="1"/>
</dbReference>
<dbReference type="RefSeq" id="XP_013096481.2">
    <property type="nucleotide sequence ID" value="XM_013241027.2"/>
</dbReference>
<dbReference type="FunFam" id="3.30.160.60:FF:000340">
    <property type="entry name" value="zinc finger protein 473 isoform X1"/>
    <property type="match status" value="1"/>
</dbReference>
<dbReference type="SMART" id="SM00355">
    <property type="entry name" value="ZnF_C2H2"/>
    <property type="match status" value="12"/>
</dbReference>
<dbReference type="EnsemblMetazoa" id="BGLB012476-RC">
    <property type="protein sequence ID" value="BGLB012476-PC"/>
    <property type="gene ID" value="BGLB012476"/>
</dbReference>
<comment type="similarity">
    <text evidence="3">Belongs to the krueppel C2H2-type zinc-finger protein family.</text>
</comment>
<dbReference type="VEuPathDB" id="VectorBase:BGLAX_050703"/>
<feature type="domain" description="C2H2-type" evidence="14">
    <location>
        <begin position="654"/>
        <end position="681"/>
    </location>
</feature>
<dbReference type="FunFam" id="3.30.160.60:FF:002343">
    <property type="entry name" value="Zinc finger protein 33A"/>
    <property type="match status" value="1"/>
</dbReference>
<evidence type="ECO:0000259" key="14">
    <source>
        <dbReference type="PROSITE" id="PS50157"/>
    </source>
</evidence>
<dbReference type="GO" id="GO:0005634">
    <property type="term" value="C:nucleus"/>
    <property type="evidence" value="ECO:0007669"/>
    <property type="project" value="UniProtKB-SubCell"/>
</dbReference>
<dbReference type="FunFam" id="3.30.160.60:FF:000100">
    <property type="entry name" value="Zinc finger 45-like"/>
    <property type="match status" value="1"/>
</dbReference>
<feature type="compositionally biased region" description="Polar residues" evidence="13">
    <location>
        <begin position="1201"/>
        <end position="1225"/>
    </location>
</feature>
<feature type="compositionally biased region" description="Basic and acidic residues" evidence="13">
    <location>
        <begin position="265"/>
        <end position="282"/>
    </location>
</feature>
<feature type="region of interest" description="Disordered" evidence="13">
    <location>
        <begin position="94"/>
        <end position="349"/>
    </location>
</feature>
<dbReference type="InterPro" id="IPR036236">
    <property type="entry name" value="Znf_C2H2_sf"/>
</dbReference>
<organism evidence="15 16">
    <name type="scientific">Biomphalaria glabrata</name>
    <name type="common">Bloodfluke planorb</name>
    <name type="synonym">Freshwater snail</name>
    <dbReference type="NCBI Taxonomy" id="6526"/>
    <lineage>
        <taxon>Eukaryota</taxon>
        <taxon>Metazoa</taxon>
        <taxon>Spiralia</taxon>
        <taxon>Lophotrochozoa</taxon>
        <taxon>Mollusca</taxon>
        <taxon>Gastropoda</taxon>
        <taxon>Heterobranchia</taxon>
        <taxon>Euthyneura</taxon>
        <taxon>Panpulmonata</taxon>
        <taxon>Hygrophila</taxon>
        <taxon>Lymnaeoidea</taxon>
        <taxon>Planorbidae</taxon>
        <taxon>Biomphalaria</taxon>
    </lineage>
</organism>
<sequence length="1242" mass="136430">MIYTALQSTILQDVEEHSQDEQDTSSIAHQMPPQNLSTPTQQQQHPEHHQMSQSLVEQHTVVSMTDQHSALEHAHSMAEHAAHSMLDLSETGSSLEHLAGGGHSSQSLVDLTTGRNPDQTIDSVSANGRRQNQMHDRIGLNEGGRDLGSLGGGNRPLSGLGGGSLSDRQNQPMRNMTPVGGDSRGVHGGGMGNSLSSDGHGSVGLAGNGNGLPDQGGFNPEQSQNLLDSMSSRGRPPSMGGGQHNLGTVDQQQHGAQQLPPHMRGLAEHQSHQHQSLVDHHSQQQNMDNNTNSHNGRGGMYGLDSGNGQLHSRPGSTLLSEGNNRNDARDLSRSVYNSSSGDRPQGHHSTSLIEETIAAVASNLNKSPDGGLMPGPLPPNSMMGHLGTLGLIRASSTGSHLGHGNDETLADLVGRHHPHGIPMLSERASQSLSGLMDDHSIGASSSGHGPGRELEKTHPCLTCLKMFRSKQQLAQHSLVHTGVRKHICSFCDRAFKQLSHLQQHVRIHTGERKYVCSLCDKGFKQLSHLQQHFRIHTDERRYICSCCERGFKQLSHLQQHFRIHTGERKYVCQICNRAFKQMTHLQQHHRIHTGERKYICQICNRAFKQMTHLQQHHIIHTGERKYICQVCNRAFKQMTHLQQHHRIHTGERKYVCQVCNRAFKQLTHLQKHHVIHTGERKYICQCCDRGFKQLTHLQQHYRIHTDERKYVCQCCDRAFRQQSHLNQHFRIHTGEKPYRCKFENCERAFAQLSNLQHHMRNHDDQVKKEATRIHKCQICHRCYTNESSLKSHTLKMHIHIKPIDQHPLPTPKKRRKRKNKDLYGGAPTMVPVSSADGNFNNTMQGMKAGGSRTRSPTSSDDDEIIFVGEQMGPPRVDNFGGAGGALGGQGQLLQGPGGRGHDFSHQIQFTGMGNFSRGADPLALLASANRFTLQDNMMSSLGGPLNSFSDQLAFRDAALLNSRFGDLRGVSQGSSFDDRFSAGTFNPQQPQQQQQQRDRDNFGNHGDINNRGGTGGNNNGDNNMQPQNGNTNENRNQIPAHNQGMLRGAGMGGLSGSIQGMMHGAGQGGLSNLMKQIKQEPLDYFPSSCQGGDQFAAMGVNSGGGFLSPQHIINSHLRGQLPSLNVPLIRDHFTHNQMLPHSTSSVSSSTSAINVVSSSASSTLSSTPASLTSLPLPLSHMGLYHQSHFTSQRMGGLHPSPASTPSSQMSVGAANLPSNLSTQGGRSPLEQEDLRCFSPIRN</sequence>
<feature type="region of interest" description="Disordered" evidence="13">
    <location>
        <begin position="803"/>
        <end position="839"/>
    </location>
</feature>
<feature type="domain" description="C2H2-type" evidence="14">
    <location>
        <begin position="682"/>
        <end position="709"/>
    </location>
</feature>
<proteinExistence type="inferred from homology"/>
<dbReference type="InterPro" id="IPR050826">
    <property type="entry name" value="Krueppel_C2H2_ZnFinger"/>
</dbReference>
<accession>A0A2C9K3F5</accession>
<keyword evidence="7" id="KW-0862">Zinc</keyword>
<dbReference type="AlphaFoldDB" id="A0A2C9K3F5"/>
<dbReference type="FunFam" id="3.30.160.60:FF:000688">
    <property type="entry name" value="zinc finger protein 197 isoform X1"/>
    <property type="match status" value="1"/>
</dbReference>
<keyword evidence="4" id="KW-0479">Metal-binding</keyword>
<evidence type="ECO:0000313" key="15">
    <source>
        <dbReference type="EnsemblMetazoa" id="BGLB012476-PC"/>
    </source>
</evidence>
<evidence type="ECO:0000256" key="3">
    <source>
        <dbReference type="ARBA" id="ARBA00006991"/>
    </source>
</evidence>
<reference evidence="15" key="1">
    <citation type="submission" date="2020-05" db="UniProtKB">
        <authorList>
            <consortium name="EnsemblMetazoa"/>
        </authorList>
    </citation>
    <scope>IDENTIFICATION</scope>
    <source>
        <strain evidence="15">BB02</strain>
    </source>
</reference>
<feature type="domain" description="C2H2-type" evidence="14">
    <location>
        <begin position="486"/>
        <end position="513"/>
    </location>
</feature>
<feature type="domain" description="C2H2-type" evidence="14">
    <location>
        <begin position="458"/>
        <end position="485"/>
    </location>
</feature>
<evidence type="ECO:0000256" key="12">
    <source>
        <dbReference type="PROSITE-ProRule" id="PRU00042"/>
    </source>
</evidence>
<feature type="domain" description="C2H2-type" evidence="14">
    <location>
        <begin position="626"/>
        <end position="653"/>
    </location>
</feature>
<keyword evidence="8" id="KW-0805">Transcription regulation</keyword>
<feature type="compositionally biased region" description="Polar residues" evidence="13">
    <location>
        <begin position="1031"/>
        <end position="1040"/>
    </location>
</feature>
<evidence type="ECO:0000313" key="16">
    <source>
        <dbReference type="Proteomes" id="UP000076420"/>
    </source>
</evidence>
<feature type="compositionally biased region" description="Gly residues" evidence="13">
    <location>
        <begin position="201"/>
        <end position="210"/>
    </location>
</feature>
<dbReference type="GO" id="GO:0008270">
    <property type="term" value="F:zinc ion binding"/>
    <property type="evidence" value="ECO:0007669"/>
    <property type="project" value="UniProtKB-KW"/>
</dbReference>
<dbReference type="Pfam" id="PF00096">
    <property type="entry name" value="zf-C2H2"/>
    <property type="match status" value="7"/>
</dbReference>
<evidence type="ECO:0000256" key="13">
    <source>
        <dbReference type="SAM" id="MobiDB-lite"/>
    </source>
</evidence>